<evidence type="ECO:0000313" key="1">
    <source>
        <dbReference type="EMBL" id="SRX80107.1"/>
    </source>
</evidence>
<dbReference type="AlphaFoldDB" id="A0A375YG73"/>
<dbReference type="STRING" id="39692.BST38_21925"/>
<keyword evidence="2" id="KW-1185">Reference proteome</keyword>
<organism evidence="1 2">
    <name type="scientific">Mycolicibacterium parafortuitum</name>
    <name type="common">Mycobacterium parafortuitum</name>
    <dbReference type="NCBI Taxonomy" id="39692"/>
    <lineage>
        <taxon>Bacteria</taxon>
        <taxon>Bacillati</taxon>
        <taxon>Actinomycetota</taxon>
        <taxon>Actinomycetes</taxon>
        <taxon>Mycobacteriales</taxon>
        <taxon>Mycobacteriaceae</taxon>
        <taxon>Mycolicibacterium</taxon>
    </lineage>
</organism>
<dbReference type="Proteomes" id="UP000252008">
    <property type="component" value="Unassembled WGS sequence"/>
</dbReference>
<accession>A0A375YG73</accession>
<evidence type="ECO:0000313" key="2">
    <source>
        <dbReference type="Proteomes" id="UP000252008"/>
    </source>
</evidence>
<reference evidence="1 2" key="1">
    <citation type="submission" date="2018-05" db="EMBL/GenBank/DDBJ databases">
        <authorList>
            <consortium name="IHU Genomes"/>
        </authorList>
    </citation>
    <scope>NUCLEOTIDE SEQUENCE [LARGE SCALE GENOMIC DNA]</scope>
    <source>
        <strain evidence="1 2">P7335</strain>
    </source>
</reference>
<sequence>MVMVPTGECPIDSIRAEIQQILIDHPRTRYAKVLLGMLRGLTDAEMAQEASQAGEPISADSVANVRRLVRLSLADELVPAPSDAEGQAGLYRELLNYRRSPELTQHIKTKLAKLGDLDPKILLTPLGHVHLGANDPSKPEKPEKVCPYCYLVHVGECP</sequence>
<proteinExistence type="predicted"/>
<protein>
    <submittedName>
        <fullName evidence="1">Uncharacterized protein</fullName>
    </submittedName>
</protein>
<gene>
    <name evidence="1" type="ORF">MPP7335_01846</name>
</gene>
<name>A0A375YG73_MYCPF</name>
<dbReference type="EMBL" id="UEGS01000001">
    <property type="protein sequence ID" value="SRX80107.1"/>
    <property type="molecule type" value="Genomic_DNA"/>
</dbReference>